<organism evidence="2 3">
    <name type="scientific">Thalassobacillus devorans</name>
    <dbReference type="NCBI Taxonomy" id="279813"/>
    <lineage>
        <taxon>Bacteria</taxon>
        <taxon>Bacillati</taxon>
        <taxon>Bacillota</taxon>
        <taxon>Bacilli</taxon>
        <taxon>Bacillales</taxon>
        <taxon>Bacillaceae</taxon>
        <taxon>Thalassobacillus</taxon>
    </lineage>
</organism>
<keyword evidence="3" id="KW-1185">Reference proteome</keyword>
<comment type="caution">
    <text evidence="2">The sequence shown here is derived from an EMBL/GenBank/DDBJ whole genome shotgun (WGS) entry which is preliminary data.</text>
</comment>
<dbReference type="NCBIfam" id="TIGR01208">
    <property type="entry name" value="rmlA_long"/>
    <property type="match status" value="1"/>
</dbReference>
<dbReference type="InterPro" id="IPR005908">
    <property type="entry name" value="G1P_thy_trans_l"/>
</dbReference>
<dbReference type="Gene3D" id="2.160.10.10">
    <property type="entry name" value="Hexapeptide repeat proteins"/>
    <property type="match status" value="1"/>
</dbReference>
<evidence type="ECO:0000259" key="1">
    <source>
        <dbReference type="Pfam" id="PF00483"/>
    </source>
</evidence>
<sequence length="354" mass="39527">MKGLILTAGNGTRLRPLSYTKPKPLLPVSNRPVISYGIEQLAEMGIKDIGLVIQPHQEDTFHEHLYAYAVKKKMRLHYIPQYEQKGIAHAVAQAEDFLGSDSFVLLLGDNLIDDSLQKLKESFEQTSAHGTVLVTEVSKPQDYGIADIKDDKLIEVEEKPEKPKSNLAVIGAYIFKSSIFNAIHSISPSARGEYEITDAIQWMIDHHYHINYVKTAKPTFDVGTIDRWLKANQWMLKRFGNSTDADFLDENSHNAVIIPPVVIGDNCTIEDSVIGPYVSIQSDVIIKKSIVKNSIILKGCHIENMPYEISDSILGEKTKLSGNYVNDNTIQAVFGDESTFFLSCKDKSKDKGAD</sequence>
<dbReference type="Pfam" id="PF00483">
    <property type="entry name" value="NTP_transferase"/>
    <property type="match status" value="1"/>
</dbReference>
<dbReference type="InterPro" id="IPR005835">
    <property type="entry name" value="NTP_transferase_dom"/>
</dbReference>
<protein>
    <submittedName>
        <fullName evidence="2">Glucose-1-phosphate thymidylyltransferase</fullName>
    </submittedName>
</protein>
<dbReference type="EMBL" id="BMCJ01000003">
    <property type="protein sequence ID" value="GGC88537.1"/>
    <property type="molecule type" value="Genomic_DNA"/>
</dbReference>
<dbReference type="Gene3D" id="3.90.550.10">
    <property type="entry name" value="Spore Coat Polysaccharide Biosynthesis Protein SpsA, Chain A"/>
    <property type="match status" value="1"/>
</dbReference>
<dbReference type="InterPro" id="IPR029044">
    <property type="entry name" value="Nucleotide-diphossugar_trans"/>
</dbReference>
<gene>
    <name evidence="2" type="ORF">GCM10007216_19120</name>
</gene>
<feature type="domain" description="Nucleotidyl transferase" evidence="1">
    <location>
        <begin position="2"/>
        <end position="235"/>
    </location>
</feature>
<accession>A0ABQ1P036</accession>
<dbReference type="CDD" id="cd04189">
    <property type="entry name" value="G1P_TT_long"/>
    <property type="match status" value="1"/>
</dbReference>
<name>A0ABQ1P036_9BACI</name>
<proteinExistence type="predicted"/>
<dbReference type="RefSeq" id="WP_062446081.1">
    <property type="nucleotide sequence ID" value="NZ_BMCJ01000003.1"/>
</dbReference>
<evidence type="ECO:0000313" key="2">
    <source>
        <dbReference type="EMBL" id="GGC88537.1"/>
    </source>
</evidence>
<reference evidence="3" key="1">
    <citation type="journal article" date="2019" name="Int. J. Syst. Evol. Microbiol.">
        <title>The Global Catalogue of Microorganisms (GCM) 10K type strain sequencing project: providing services to taxonomists for standard genome sequencing and annotation.</title>
        <authorList>
            <consortium name="The Broad Institute Genomics Platform"/>
            <consortium name="The Broad Institute Genome Sequencing Center for Infectious Disease"/>
            <person name="Wu L."/>
            <person name="Ma J."/>
        </authorList>
    </citation>
    <scope>NUCLEOTIDE SEQUENCE [LARGE SCALE GENOMIC DNA]</scope>
    <source>
        <strain evidence="3">CCM 7282</strain>
    </source>
</reference>
<evidence type="ECO:0000313" key="3">
    <source>
        <dbReference type="Proteomes" id="UP000619534"/>
    </source>
</evidence>
<dbReference type="SUPFAM" id="SSF53448">
    <property type="entry name" value="Nucleotide-diphospho-sugar transferases"/>
    <property type="match status" value="1"/>
</dbReference>
<dbReference type="PANTHER" id="PTHR42883">
    <property type="entry name" value="GLUCOSE-1-PHOSPHATE THYMIDYLTRANSFERASE"/>
    <property type="match status" value="1"/>
</dbReference>
<dbReference type="Proteomes" id="UP000619534">
    <property type="component" value="Unassembled WGS sequence"/>
</dbReference>
<dbReference type="PANTHER" id="PTHR42883:SF2">
    <property type="entry name" value="THYMIDYLYLTRANSFERASE"/>
    <property type="match status" value="1"/>
</dbReference>